<evidence type="ECO:0000313" key="2">
    <source>
        <dbReference type="Proteomes" id="UP001178461"/>
    </source>
</evidence>
<dbReference type="AlphaFoldDB" id="A0AA35LLK3"/>
<gene>
    <name evidence="1" type="ORF">PODLI_1B023848</name>
</gene>
<dbReference type="EMBL" id="OX395143">
    <property type="protein sequence ID" value="CAI5798452.1"/>
    <property type="molecule type" value="Genomic_DNA"/>
</dbReference>
<protein>
    <submittedName>
        <fullName evidence="1">Uncharacterized protein</fullName>
    </submittedName>
</protein>
<sequence length="69" mass="7554">MLKGIAAGKGVCIHRLHPERRGRHPRTAFIISLDSFHPPITSTETALTLQRCPSEAVETCAMPAVLHPQ</sequence>
<name>A0AA35LLK3_9SAUR</name>
<organism evidence="1 2">
    <name type="scientific">Podarcis lilfordi</name>
    <name type="common">Lilford's wall lizard</name>
    <dbReference type="NCBI Taxonomy" id="74358"/>
    <lineage>
        <taxon>Eukaryota</taxon>
        <taxon>Metazoa</taxon>
        <taxon>Chordata</taxon>
        <taxon>Craniata</taxon>
        <taxon>Vertebrata</taxon>
        <taxon>Euteleostomi</taxon>
        <taxon>Lepidosauria</taxon>
        <taxon>Squamata</taxon>
        <taxon>Bifurcata</taxon>
        <taxon>Unidentata</taxon>
        <taxon>Episquamata</taxon>
        <taxon>Laterata</taxon>
        <taxon>Lacertibaenia</taxon>
        <taxon>Lacertidae</taxon>
        <taxon>Podarcis</taxon>
    </lineage>
</organism>
<proteinExistence type="predicted"/>
<dbReference type="Proteomes" id="UP001178461">
    <property type="component" value="Chromosome 16"/>
</dbReference>
<evidence type="ECO:0000313" key="1">
    <source>
        <dbReference type="EMBL" id="CAI5798452.1"/>
    </source>
</evidence>
<keyword evidence="2" id="KW-1185">Reference proteome</keyword>
<reference evidence="1" key="1">
    <citation type="submission" date="2022-12" db="EMBL/GenBank/DDBJ databases">
        <authorList>
            <person name="Alioto T."/>
            <person name="Alioto T."/>
            <person name="Gomez Garrido J."/>
        </authorList>
    </citation>
    <scope>NUCLEOTIDE SEQUENCE</scope>
</reference>
<accession>A0AA35LLK3</accession>